<dbReference type="InterPro" id="IPR002641">
    <property type="entry name" value="PNPLA_dom"/>
</dbReference>
<dbReference type="EMBL" id="JAUYVH010000015">
    <property type="protein sequence ID" value="MDQ9172056.1"/>
    <property type="molecule type" value="Genomic_DNA"/>
</dbReference>
<gene>
    <name evidence="4" type="ORF">Q8A64_16710</name>
</gene>
<keyword evidence="2" id="KW-0378">Hydrolase</keyword>
<evidence type="ECO:0000256" key="1">
    <source>
        <dbReference type="ARBA" id="ARBA00023098"/>
    </source>
</evidence>
<proteinExistence type="predicted"/>
<dbReference type="RefSeq" id="WP_338438056.1">
    <property type="nucleotide sequence ID" value="NZ_JAUYVH010000015.1"/>
</dbReference>
<dbReference type="PANTHER" id="PTHR24138:SF12">
    <property type="entry name" value="PATATIN FAMILY PROTEIN"/>
    <property type="match status" value="1"/>
</dbReference>
<feature type="active site" description="Nucleophile" evidence="2">
    <location>
        <position position="50"/>
    </location>
</feature>
<dbReference type="Pfam" id="PF01734">
    <property type="entry name" value="Patatin"/>
    <property type="match status" value="1"/>
</dbReference>
<feature type="active site" description="Proton acceptor" evidence="2">
    <location>
        <position position="209"/>
    </location>
</feature>
<feature type="domain" description="PNPLA" evidence="3">
    <location>
        <begin position="12"/>
        <end position="222"/>
    </location>
</feature>
<sequence length="369" mass="40711">MNTSPKKTFQILTLSGGGYRGLHIAQVLEIIEERIEGRIARHFDLIAGTSIGGIIALALSLEIPARDIRQTLEDLGPSLFPRKPPDFATVRKVLGQSSLFSRLWHAYRNKAALEAEEKDTRAAWYDPKPLREALSAPNYFGTRLIKDLSHPVIIPAVNYSTGLPKFFKTDHHHSFTFDRDLPIIDVALGTAAAPIYFPVHKVQDWRIVDGGLIANDPTQVAVHEAMMFFGIRPPLFGDSSTGSDDLRVLSIGTLSPKHFADIGKPLNQGMLDWGTSVFDLAGSAQEAMSAFMVDRHMLPNKVIRLPSLEGRPEKAPGLADVSAASTEYLRGSARHLAQSAFGRPDFNELFKHTGRTLPQVRTNIAMDDK</sequence>
<evidence type="ECO:0000259" key="3">
    <source>
        <dbReference type="PROSITE" id="PS51635"/>
    </source>
</evidence>
<keyword evidence="2" id="KW-0442">Lipid degradation</keyword>
<dbReference type="InterPro" id="IPR047156">
    <property type="entry name" value="Teg/CotR/CapV-like"/>
</dbReference>
<feature type="short sequence motif" description="DGA/G" evidence="2">
    <location>
        <begin position="209"/>
        <end position="211"/>
    </location>
</feature>
<organism evidence="4 5">
    <name type="scientific">Keguizhuia sedimenti</name>
    <dbReference type="NCBI Taxonomy" id="3064264"/>
    <lineage>
        <taxon>Bacteria</taxon>
        <taxon>Pseudomonadati</taxon>
        <taxon>Pseudomonadota</taxon>
        <taxon>Betaproteobacteria</taxon>
        <taxon>Burkholderiales</taxon>
        <taxon>Oxalobacteraceae</taxon>
        <taxon>Keguizhuia</taxon>
    </lineage>
</organism>
<keyword evidence="5" id="KW-1185">Reference proteome</keyword>
<feature type="short sequence motif" description="GXGXXG" evidence="2">
    <location>
        <begin position="16"/>
        <end position="21"/>
    </location>
</feature>
<dbReference type="NCBIfam" id="NF041079">
    <property type="entry name" value="CBASS_lipase"/>
    <property type="match status" value="1"/>
</dbReference>
<accession>A0ABU1BVM5</accession>
<feature type="short sequence motif" description="GXSXG" evidence="2">
    <location>
        <begin position="48"/>
        <end position="52"/>
    </location>
</feature>
<evidence type="ECO:0000313" key="5">
    <source>
        <dbReference type="Proteomes" id="UP001225596"/>
    </source>
</evidence>
<dbReference type="SUPFAM" id="SSF52151">
    <property type="entry name" value="FabD/lysophospholipase-like"/>
    <property type="match status" value="1"/>
</dbReference>
<protein>
    <submittedName>
        <fullName evidence="4">CBASS cGAMP-activated phospholipase</fullName>
    </submittedName>
</protein>
<dbReference type="InterPro" id="IPR016035">
    <property type="entry name" value="Acyl_Trfase/lysoPLipase"/>
</dbReference>
<dbReference type="CDD" id="cd07199">
    <property type="entry name" value="Pat17_PNPLA8_PNPLA9_like"/>
    <property type="match status" value="1"/>
</dbReference>
<evidence type="ECO:0000313" key="4">
    <source>
        <dbReference type="EMBL" id="MDQ9172056.1"/>
    </source>
</evidence>
<dbReference type="PROSITE" id="PS51635">
    <property type="entry name" value="PNPLA"/>
    <property type="match status" value="1"/>
</dbReference>
<dbReference type="PANTHER" id="PTHR24138">
    <property type="entry name" value="INTRACELLLAR PHOSPHOLIPASE A FAMILY"/>
    <property type="match status" value="1"/>
</dbReference>
<reference evidence="4 5" key="1">
    <citation type="submission" date="2023-08" db="EMBL/GenBank/DDBJ databases">
        <title>Oxalobacteraceae gen .nov., isolated from river sludge outside the plant.</title>
        <authorList>
            <person name="Zhao S.Y."/>
        </authorList>
    </citation>
    <scope>NUCLEOTIDE SEQUENCE [LARGE SCALE GENOMIC DNA]</scope>
    <source>
        <strain evidence="4 5">R-40</strain>
    </source>
</reference>
<name>A0ABU1BVM5_9BURK</name>
<dbReference type="Gene3D" id="3.40.1090.10">
    <property type="entry name" value="Cytosolic phospholipase A2 catalytic domain"/>
    <property type="match status" value="1"/>
</dbReference>
<keyword evidence="1 2" id="KW-0443">Lipid metabolism</keyword>
<evidence type="ECO:0000256" key="2">
    <source>
        <dbReference type="PROSITE-ProRule" id="PRU01161"/>
    </source>
</evidence>
<comment type="caution">
    <text evidence="4">The sequence shown here is derived from an EMBL/GenBank/DDBJ whole genome shotgun (WGS) entry which is preliminary data.</text>
</comment>
<dbReference type="Proteomes" id="UP001225596">
    <property type="component" value="Unassembled WGS sequence"/>
</dbReference>